<dbReference type="InterPro" id="IPR046495">
    <property type="entry name" value="DUF6588"/>
</dbReference>
<protein>
    <submittedName>
        <fullName evidence="1">Uncharacterized protein</fullName>
    </submittedName>
</protein>
<organism evidence="1 2">
    <name type="scientific">Flavobacterium celericrescens</name>
    <dbReference type="NCBI Taxonomy" id="2709780"/>
    <lineage>
        <taxon>Bacteria</taxon>
        <taxon>Pseudomonadati</taxon>
        <taxon>Bacteroidota</taxon>
        <taxon>Flavobacteriia</taxon>
        <taxon>Flavobacteriales</taxon>
        <taxon>Flavobacteriaceae</taxon>
        <taxon>Flavobacterium</taxon>
    </lineage>
</organism>
<comment type="caution">
    <text evidence="1">The sequence shown here is derived from an EMBL/GenBank/DDBJ whole genome shotgun (WGS) entry which is preliminary data.</text>
</comment>
<dbReference type="Proteomes" id="UP000761423">
    <property type="component" value="Unassembled WGS sequence"/>
</dbReference>
<name>A0ABX0IDH1_9FLAO</name>
<dbReference type="EMBL" id="JAAJBV010000009">
    <property type="protein sequence ID" value="NHM05265.1"/>
    <property type="molecule type" value="Genomic_DNA"/>
</dbReference>
<evidence type="ECO:0000313" key="1">
    <source>
        <dbReference type="EMBL" id="NHM05265.1"/>
    </source>
</evidence>
<gene>
    <name evidence="1" type="ORF">G4L40_11165</name>
</gene>
<dbReference type="Pfam" id="PF20230">
    <property type="entry name" value="DUF6588"/>
    <property type="match status" value="1"/>
</dbReference>
<reference evidence="1 2" key="1">
    <citation type="submission" date="2020-02" db="EMBL/GenBank/DDBJ databases">
        <authorList>
            <person name="Chen W.-M."/>
        </authorList>
    </citation>
    <scope>NUCLEOTIDE SEQUENCE [LARGE SCALE GENOMIC DNA]</scope>
    <source>
        <strain evidence="1 2">TWA-26</strain>
    </source>
</reference>
<evidence type="ECO:0000313" key="2">
    <source>
        <dbReference type="Proteomes" id="UP000761423"/>
    </source>
</evidence>
<accession>A0ABX0IDH1</accession>
<proteinExistence type="predicted"/>
<sequence length="335" mass="37642">MRKSGVIIGLFATFFFTQKSEAQTATELEQIGYLLSDALLYSEQYIIPATDAAVYQASTSWVNSPKKKSKWEVTLGLHTNVFFVPKSDRKFSIQNSDFQFFEIEGATSATVPTALGNGNQVYLVGDLGGEQIRLKTPKGIDQETVVYPYLSGAIELPYGFEFLARYSTKTKLKKGDYQVYGFGLKHNFSQYFPKIEAKNIYFSASAIYSKEDVSFDFLDINTAYGNLGINQLNGLVDTYHFQLSASKEFKKFELITNFIINRSSFQYIVSGETGSIEEVIPIQQVINDLLTQISKDKTNVLGEVSGRYQISKFYVQSSIAFGKFVNGNIGVQYQF</sequence>
<keyword evidence="2" id="KW-1185">Reference proteome</keyword>